<organism evidence="1 2">
    <name type="scientific">Cyclobacterium marinum (strain ATCC 25205 / DSM 745 / LMG 13164 / NCIMB 1802)</name>
    <name type="common">Flectobacillus marinus</name>
    <dbReference type="NCBI Taxonomy" id="880070"/>
    <lineage>
        <taxon>Bacteria</taxon>
        <taxon>Pseudomonadati</taxon>
        <taxon>Bacteroidota</taxon>
        <taxon>Cytophagia</taxon>
        <taxon>Cytophagales</taxon>
        <taxon>Cyclobacteriaceae</taxon>
        <taxon>Cyclobacterium</taxon>
    </lineage>
</organism>
<dbReference type="HOGENOM" id="CLU_1223093_0_0_10"/>
<evidence type="ECO:0008006" key="3">
    <source>
        <dbReference type="Google" id="ProtNLM"/>
    </source>
</evidence>
<accession>G0IUR3</accession>
<evidence type="ECO:0000313" key="2">
    <source>
        <dbReference type="Proteomes" id="UP000001635"/>
    </source>
</evidence>
<protein>
    <recommendedName>
        <fullName evidence="3">Lipoprotein</fullName>
    </recommendedName>
</protein>
<reference evidence="2" key="1">
    <citation type="submission" date="2011-07" db="EMBL/GenBank/DDBJ databases">
        <title>The complete genome of Cyclobacterium marinum DSM 745.</title>
        <authorList>
            <person name="Lucas S."/>
            <person name="Han J."/>
            <person name="Lapidus A."/>
            <person name="Bruce D."/>
            <person name="Goodwin L."/>
            <person name="Pitluck S."/>
            <person name="Peters L."/>
            <person name="Kyrpides N."/>
            <person name="Mavromatis K."/>
            <person name="Ivanova N."/>
            <person name="Ovchinnikova G."/>
            <person name="Chertkov O."/>
            <person name="Detter J.C."/>
            <person name="Tapia R."/>
            <person name="Han C."/>
            <person name="Land M."/>
            <person name="Hauser L."/>
            <person name="Markowitz V."/>
            <person name="Cheng J.-F."/>
            <person name="Hugenholtz P."/>
            <person name="Woyke T."/>
            <person name="Wu D."/>
            <person name="Tindall B."/>
            <person name="Schuetze A."/>
            <person name="Brambilla E."/>
            <person name="Klenk H.-P."/>
            <person name="Eisen J.A."/>
        </authorList>
    </citation>
    <scope>NUCLEOTIDE SEQUENCE [LARGE SCALE GENOMIC DNA]</scope>
    <source>
        <strain evidence="2">ATCC 25205 / DSM 745 / LMG 13164 / NCIMB 1802</strain>
    </source>
</reference>
<dbReference type="eggNOG" id="COG3391">
    <property type="taxonomic scope" value="Bacteria"/>
</dbReference>
<dbReference type="RefSeq" id="WP_014019750.1">
    <property type="nucleotide sequence ID" value="NC_015914.1"/>
</dbReference>
<sequence length="226" mass="25819">MKDKSLTFNFSFFRKHGLGLIIILAACCFSCEDILREEIMVYNNDFSKADLANFENGKLFIYEGDTVLGYYHDEEVRLSLDNLPEHNTIKITLEILLHDSWDGNPDNVGGPDFWYLKLDDQSIVRTTFSNSPCESTFCIYQSYPDNYPRFNDPKTGALRTDLPGRCQYINVEGWTSLYRITKLINHTDGQLSIAIGDELKQENTPEPVCDESWSVASIQVSTLTIN</sequence>
<dbReference type="AlphaFoldDB" id="G0IUR3"/>
<dbReference type="KEGG" id="cmr:Cycma_1701"/>
<gene>
    <name evidence="1" type="ordered locus">Cycma_1701</name>
</gene>
<name>G0IUR3_CYCMS</name>
<keyword evidence="2" id="KW-1185">Reference proteome</keyword>
<proteinExistence type="predicted"/>
<dbReference type="STRING" id="880070.Cycma_1701"/>
<dbReference type="Proteomes" id="UP000001635">
    <property type="component" value="Chromosome"/>
</dbReference>
<dbReference type="EMBL" id="CP002955">
    <property type="protein sequence ID" value="AEL25455.1"/>
    <property type="molecule type" value="Genomic_DNA"/>
</dbReference>
<evidence type="ECO:0000313" key="1">
    <source>
        <dbReference type="EMBL" id="AEL25455.1"/>
    </source>
</evidence>
<dbReference type="PROSITE" id="PS51257">
    <property type="entry name" value="PROKAR_LIPOPROTEIN"/>
    <property type="match status" value="1"/>
</dbReference>